<evidence type="ECO:0000313" key="5">
    <source>
        <dbReference type="Proteomes" id="UP001146670"/>
    </source>
</evidence>
<dbReference type="InterPro" id="IPR051695">
    <property type="entry name" value="Phosphoglycerate_Mutase"/>
</dbReference>
<feature type="active site" description="Proton donor/acceptor" evidence="2">
    <location>
        <position position="86"/>
    </location>
</feature>
<dbReference type="InterPro" id="IPR013078">
    <property type="entry name" value="His_Pase_superF_clade-1"/>
</dbReference>
<dbReference type="InterPro" id="IPR029033">
    <property type="entry name" value="His_PPase_superfam"/>
</dbReference>
<dbReference type="RefSeq" id="WP_268752383.1">
    <property type="nucleotide sequence ID" value="NZ_JAPRFQ010000002.1"/>
</dbReference>
<feature type="binding site" evidence="3">
    <location>
        <begin position="10"/>
        <end position="17"/>
    </location>
    <ligand>
        <name>substrate</name>
    </ligand>
</feature>
<comment type="caution">
    <text evidence="4">The sequence shown here is derived from an EMBL/GenBank/DDBJ whole genome shotgun (WGS) entry which is preliminary data.</text>
</comment>
<evidence type="ECO:0000313" key="4">
    <source>
        <dbReference type="EMBL" id="MCZ0726056.1"/>
    </source>
</evidence>
<sequence>MNKINYYFVRHGETSANIDGIVQGWTDSSLDDIGINNSQKLGNDLASVPFHLAYTSDLKRAQETGQIILSYQEEDIPLIPTPAFREFNYGGFENQPTEAVWKQSLPAKVEQLKADKVPSASFVPLIIDELMHDDPVGESEDFMSFWERIEEAMLFIHDEALEQRIEQMTPEINVLIVGHELPIRFFLHEVLADFDLTQSLEPAHYAHVSYYKGAYHLETWNEI</sequence>
<dbReference type="GO" id="GO:0043456">
    <property type="term" value="P:regulation of pentose-phosphate shunt"/>
    <property type="evidence" value="ECO:0007669"/>
    <property type="project" value="TreeGrafter"/>
</dbReference>
<dbReference type="SMART" id="SM00855">
    <property type="entry name" value="PGAM"/>
    <property type="match status" value="1"/>
</dbReference>
<feature type="binding site" evidence="3">
    <location>
        <begin position="86"/>
        <end position="89"/>
    </location>
    <ligand>
        <name>substrate</name>
    </ligand>
</feature>
<keyword evidence="5" id="KW-1185">Reference proteome</keyword>
<dbReference type="AlphaFoldDB" id="A0A9X3JFK9"/>
<reference evidence="4" key="1">
    <citation type="submission" date="2022-12" db="EMBL/GenBank/DDBJ databases">
        <title>Description and comparative metabolic analysis of Aerococcus sp. nov., isolated from the feces of a pig.</title>
        <authorList>
            <person name="Chang Y.-H."/>
        </authorList>
    </citation>
    <scope>NUCLEOTIDE SEQUENCE</scope>
    <source>
        <strain evidence="4">YH-aer222</strain>
    </source>
</reference>
<proteinExistence type="predicted"/>
<dbReference type="Proteomes" id="UP001146670">
    <property type="component" value="Unassembled WGS sequence"/>
</dbReference>
<evidence type="ECO:0000256" key="1">
    <source>
        <dbReference type="ARBA" id="ARBA00022801"/>
    </source>
</evidence>
<evidence type="ECO:0000256" key="2">
    <source>
        <dbReference type="PIRSR" id="PIRSR613078-1"/>
    </source>
</evidence>
<dbReference type="Gene3D" id="3.40.50.1240">
    <property type="entry name" value="Phosphoglycerate mutase-like"/>
    <property type="match status" value="1"/>
</dbReference>
<dbReference type="Pfam" id="PF00300">
    <property type="entry name" value="His_Phos_1"/>
    <property type="match status" value="1"/>
</dbReference>
<dbReference type="CDD" id="cd07067">
    <property type="entry name" value="HP_PGM_like"/>
    <property type="match status" value="1"/>
</dbReference>
<dbReference type="SUPFAM" id="SSF53254">
    <property type="entry name" value="Phosphoglycerate mutase-like"/>
    <property type="match status" value="1"/>
</dbReference>
<dbReference type="GO" id="GO:0045820">
    <property type="term" value="P:negative regulation of glycolytic process"/>
    <property type="evidence" value="ECO:0007669"/>
    <property type="project" value="TreeGrafter"/>
</dbReference>
<gene>
    <name evidence="4" type="ORF">OW157_05650</name>
</gene>
<dbReference type="GO" id="GO:0005829">
    <property type="term" value="C:cytosol"/>
    <property type="evidence" value="ECO:0007669"/>
    <property type="project" value="TreeGrafter"/>
</dbReference>
<feature type="active site" description="Tele-phosphohistidine intermediate" evidence="2">
    <location>
        <position position="11"/>
    </location>
</feature>
<dbReference type="EMBL" id="JAPRFR010000002">
    <property type="protein sequence ID" value="MCZ0726056.1"/>
    <property type="molecule type" value="Genomic_DNA"/>
</dbReference>
<dbReference type="PANTHER" id="PTHR46517:SF1">
    <property type="entry name" value="FRUCTOSE-2,6-BISPHOSPHATASE TIGAR"/>
    <property type="match status" value="1"/>
</dbReference>
<dbReference type="PANTHER" id="PTHR46517">
    <property type="entry name" value="FRUCTOSE-2,6-BISPHOSPHATASE TIGAR"/>
    <property type="match status" value="1"/>
</dbReference>
<name>A0A9X3JFK9_9LACT</name>
<dbReference type="GO" id="GO:0004331">
    <property type="term" value="F:fructose-2,6-bisphosphate 2-phosphatase activity"/>
    <property type="evidence" value="ECO:0007669"/>
    <property type="project" value="TreeGrafter"/>
</dbReference>
<feature type="binding site" evidence="3">
    <location>
        <position position="60"/>
    </location>
    <ligand>
        <name>substrate</name>
    </ligand>
</feature>
<organism evidence="4 5">
    <name type="scientific">Aerococcus kribbianus</name>
    <dbReference type="NCBI Taxonomy" id="2999064"/>
    <lineage>
        <taxon>Bacteria</taxon>
        <taxon>Bacillati</taxon>
        <taxon>Bacillota</taxon>
        <taxon>Bacilli</taxon>
        <taxon>Lactobacillales</taxon>
        <taxon>Aerococcaceae</taxon>
        <taxon>Aerococcus</taxon>
    </lineage>
</organism>
<protein>
    <submittedName>
        <fullName evidence="4">Histidine phosphatase family protein</fullName>
    </submittedName>
</protein>
<accession>A0A9X3JFK9</accession>
<evidence type="ECO:0000256" key="3">
    <source>
        <dbReference type="PIRSR" id="PIRSR613078-2"/>
    </source>
</evidence>
<keyword evidence="1" id="KW-0378">Hydrolase</keyword>